<evidence type="ECO:0000259" key="6">
    <source>
        <dbReference type="PROSITE" id="PS50103"/>
    </source>
</evidence>
<dbReference type="SUPFAM" id="SSF90229">
    <property type="entry name" value="CCCH zinc finger"/>
    <property type="match status" value="1"/>
</dbReference>
<dbReference type="PROSITE" id="PS50103">
    <property type="entry name" value="ZF_C3H1"/>
    <property type="match status" value="1"/>
</dbReference>
<organism evidence="7 8">
    <name type="scientific">Alternaria burnsii</name>
    <dbReference type="NCBI Taxonomy" id="1187904"/>
    <lineage>
        <taxon>Eukaryota</taxon>
        <taxon>Fungi</taxon>
        <taxon>Dikarya</taxon>
        <taxon>Ascomycota</taxon>
        <taxon>Pezizomycotina</taxon>
        <taxon>Dothideomycetes</taxon>
        <taxon>Pleosporomycetidae</taxon>
        <taxon>Pleosporales</taxon>
        <taxon>Pleosporineae</taxon>
        <taxon>Pleosporaceae</taxon>
        <taxon>Alternaria</taxon>
        <taxon>Alternaria sect. Alternaria</taxon>
    </lineage>
</organism>
<dbReference type="RefSeq" id="XP_038789509.1">
    <property type="nucleotide sequence ID" value="XM_038928231.1"/>
</dbReference>
<keyword evidence="3 4" id="KW-0862">Zinc</keyword>
<dbReference type="InterPro" id="IPR036855">
    <property type="entry name" value="Znf_CCCH_sf"/>
</dbReference>
<dbReference type="Proteomes" id="UP000596902">
    <property type="component" value="Unassembled WGS sequence"/>
</dbReference>
<sequence length="551" mass="61407">MSNSNDYERFVHQMQTFRASDEAREHFVSEILAKYQALSEEHGNLKNDYLSERDIRRNYQRTVEEKQGLVGDYERQLEASSFVLALIDGDGAIFQDALLQAAGGDGGSEAASRLYHAMRDHVASLYNNSGNWPIMVQVYLSLDKLSQKLASVGLLRSPQELRAFAQRFSVNQPLFSVIDVGHGKERADHKIKGTTFLPIIVTSVDMLSAEMLRTFSDNPTCRHIIFGGCHDAGYLLNLEHFKHNAAKAGRITLLETTPAYRGFTDLVNFKRTRFDDVFRNEPLPDYTPPTNGFGQLAVQSPVQPVVQPQPLSRSVTNDNNTSPTLISRAPVVSPSPSVTPVSAATPSESNGDSSWATVGKSGAPENGNISVVPTTTATKKNTKKKYAYYNKGGQRLDEPLPPKDPSAVASLEARMKKVGKKMCNHWHLGGHCENGKFCHFQHEPKLTTAELNALRYKTRSLACKNRYCENIECCKYIVIKRISEPIIITATLVYIHNAANISTSDLGHQCALERDQGYCSFPDNCHLRATHGMDRIKYVRYDKDGNEDYAP</sequence>
<reference evidence="7" key="2">
    <citation type="submission" date="2020-08" db="EMBL/GenBank/DDBJ databases">
        <title>Draft Genome Sequence of Cumin Blight Pathogen Alternaria burnsii.</title>
        <authorList>
            <person name="Feng Z."/>
        </authorList>
    </citation>
    <scope>NUCLEOTIDE SEQUENCE</scope>
    <source>
        <strain evidence="7">CBS107.38</strain>
    </source>
</reference>
<name>A0A8H7EIT3_9PLEO</name>
<dbReference type="PANTHER" id="PTHR37543:SF1">
    <property type="entry name" value="CCCH ZINC FINGER DNA BINDING PROTEIN (AFU_ORTHOLOGUE AFUA_5G12760)"/>
    <property type="match status" value="1"/>
</dbReference>
<feature type="compositionally biased region" description="Polar residues" evidence="5">
    <location>
        <begin position="311"/>
        <end position="325"/>
    </location>
</feature>
<comment type="caution">
    <text evidence="7">The sequence shown here is derived from an EMBL/GenBank/DDBJ whole genome shotgun (WGS) entry which is preliminary data.</text>
</comment>
<evidence type="ECO:0000256" key="4">
    <source>
        <dbReference type="PROSITE-ProRule" id="PRU00723"/>
    </source>
</evidence>
<reference evidence="7" key="1">
    <citation type="submission" date="2020-01" db="EMBL/GenBank/DDBJ databases">
        <authorList>
            <person name="Feng Z.H.Z."/>
        </authorList>
    </citation>
    <scope>NUCLEOTIDE SEQUENCE</scope>
    <source>
        <strain evidence="7">CBS107.38</strain>
    </source>
</reference>
<protein>
    <recommendedName>
        <fullName evidence="6">C3H1-type domain-containing protein</fullName>
    </recommendedName>
</protein>
<dbReference type="Pfam" id="PF25540">
    <property type="entry name" value="DUF7923"/>
    <property type="match status" value="2"/>
</dbReference>
<feature type="region of interest" description="Disordered" evidence="5">
    <location>
        <begin position="308"/>
        <end position="377"/>
    </location>
</feature>
<keyword evidence="1 4" id="KW-0479">Metal-binding</keyword>
<dbReference type="InterPro" id="IPR000571">
    <property type="entry name" value="Znf_CCCH"/>
</dbReference>
<evidence type="ECO:0000256" key="3">
    <source>
        <dbReference type="ARBA" id="ARBA00022833"/>
    </source>
</evidence>
<gene>
    <name evidence="7" type="ORF">GT037_003184</name>
</gene>
<dbReference type="Pfam" id="PF25542">
    <property type="entry name" value="zf-CCCH_12"/>
    <property type="match status" value="1"/>
</dbReference>
<proteinExistence type="predicted"/>
<keyword evidence="8" id="KW-1185">Reference proteome</keyword>
<feature type="domain" description="C3H1-type" evidence="6">
    <location>
        <begin position="417"/>
        <end position="445"/>
    </location>
</feature>
<dbReference type="AlphaFoldDB" id="A0A8H7EIT3"/>
<feature type="compositionally biased region" description="Low complexity" evidence="5">
    <location>
        <begin position="329"/>
        <end position="347"/>
    </location>
</feature>
<dbReference type="InterPro" id="IPR057683">
    <property type="entry name" value="DUF7923"/>
</dbReference>
<evidence type="ECO:0000313" key="8">
    <source>
        <dbReference type="Proteomes" id="UP000596902"/>
    </source>
</evidence>
<dbReference type="GO" id="GO:0008270">
    <property type="term" value="F:zinc ion binding"/>
    <property type="evidence" value="ECO:0007669"/>
    <property type="project" value="UniProtKB-KW"/>
</dbReference>
<evidence type="ECO:0000256" key="1">
    <source>
        <dbReference type="ARBA" id="ARBA00022723"/>
    </source>
</evidence>
<dbReference type="GeneID" id="62201409"/>
<feature type="zinc finger region" description="C3H1-type" evidence="4">
    <location>
        <begin position="417"/>
        <end position="445"/>
    </location>
</feature>
<evidence type="ECO:0000313" key="7">
    <source>
        <dbReference type="EMBL" id="KAF7679436.1"/>
    </source>
</evidence>
<evidence type="ECO:0000256" key="5">
    <source>
        <dbReference type="SAM" id="MobiDB-lite"/>
    </source>
</evidence>
<dbReference type="EMBL" id="JAAABM010000003">
    <property type="protein sequence ID" value="KAF7679436.1"/>
    <property type="molecule type" value="Genomic_DNA"/>
</dbReference>
<evidence type="ECO:0000256" key="2">
    <source>
        <dbReference type="ARBA" id="ARBA00022771"/>
    </source>
</evidence>
<keyword evidence="2 4" id="KW-0863">Zinc-finger</keyword>
<dbReference type="PANTHER" id="PTHR37543">
    <property type="entry name" value="CCCH ZINC FINGER DNA BINDING PROTEIN (AFU_ORTHOLOGUE AFUA_5G12760)"/>
    <property type="match status" value="1"/>
</dbReference>
<accession>A0A8H7EIT3</accession>